<dbReference type="InterPro" id="IPR002401">
    <property type="entry name" value="Cyt_P450_E_grp-I"/>
</dbReference>
<name>A0AAV9ZNK5_9AGAR</name>
<keyword evidence="3 8" id="KW-0349">Heme</keyword>
<evidence type="ECO:0000256" key="5">
    <source>
        <dbReference type="ARBA" id="ARBA00023002"/>
    </source>
</evidence>
<dbReference type="PANTHER" id="PTHR24287">
    <property type="entry name" value="P450, PUTATIVE (EUROFUNG)-RELATED"/>
    <property type="match status" value="1"/>
</dbReference>
<dbReference type="InterPro" id="IPR036396">
    <property type="entry name" value="Cyt_P450_sf"/>
</dbReference>
<organism evidence="10 11">
    <name type="scientific">Favolaschia claudopus</name>
    <dbReference type="NCBI Taxonomy" id="2862362"/>
    <lineage>
        <taxon>Eukaryota</taxon>
        <taxon>Fungi</taxon>
        <taxon>Dikarya</taxon>
        <taxon>Basidiomycota</taxon>
        <taxon>Agaricomycotina</taxon>
        <taxon>Agaricomycetes</taxon>
        <taxon>Agaricomycetidae</taxon>
        <taxon>Agaricales</taxon>
        <taxon>Marasmiineae</taxon>
        <taxon>Mycenaceae</taxon>
        <taxon>Favolaschia</taxon>
    </lineage>
</organism>
<evidence type="ECO:0000256" key="4">
    <source>
        <dbReference type="ARBA" id="ARBA00022723"/>
    </source>
</evidence>
<dbReference type="PRINTS" id="PR00385">
    <property type="entry name" value="P450"/>
</dbReference>
<feature type="non-terminal residue" evidence="10">
    <location>
        <position position="184"/>
    </location>
</feature>
<dbReference type="PANTHER" id="PTHR24287:SF1">
    <property type="entry name" value="P450, PUTATIVE (EUROFUNG)-RELATED"/>
    <property type="match status" value="1"/>
</dbReference>
<keyword evidence="4 8" id="KW-0479">Metal-binding</keyword>
<sequence>MGGQKEEEEAETLLMNPKVLKDEVLLTFVVYFLSMYPTVFTRLRTEILDRVGNERRPTYEDIREMKYLRARPMRLYPPRTVKATTWPSMDPTKPALYIPARTKSLLDDRLKRYLLPNPYCFLPFNAGPRVCLGQQFAYNEVSFMLIRLLQTFTSTTLDLDACPPHARVPSEWHRDGKGRVAVEQ</sequence>
<dbReference type="SUPFAM" id="SSF48264">
    <property type="entry name" value="Cytochrome P450"/>
    <property type="match status" value="1"/>
</dbReference>
<evidence type="ECO:0000256" key="9">
    <source>
        <dbReference type="RuleBase" id="RU000461"/>
    </source>
</evidence>
<evidence type="ECO:0000256" key="6">
    <source>
        <dbReference type="ARBA" id="ARBA00023004"/>
    </source>
</evidence>
<dbReference type="EMBL" id="JAWWNJ010000126">
    <property type="protein sequence ID" value="KAK6988133.1"/>
    <property type="molecule type" value="Genomic_DNA"/>
</dbReference>
<dbReference type="InterPro" id="IPR017972">
    <property type="entry name" value="Cyt_P450_CS"/>
</dbReference>
<dbReference type="PRINTS" id="PR00463">
    <property type="entry name" value="EP450I"/>
</dbReference>
<dbReference type="GO" id="GO:0004497">
    <property type="term" value="F:monooxygenase activity"/>
    <property type="evidence" value="ECO:0007669"/>
    <property type="project" value="UniProtKB-KW"/>
</dbReference>
<comment type="cofactor">
    <cofactor evidence="1 8">
        <name>heme</name>
        <dbReference type="ChEBI" id="CHEBI:30413"/>
    </cofactor>
</comment>
<proteinExistence type="inferred from homology"/>
<dbReference type="Proteomes" id="UP001362999">
    <property type="component" value="Unassembled WGS sequence"/>
</dbReference>
<evidence type="ECO:0000256" key="2">
    <source>
        <dbReference type="ARBA" id="ARBA00010617"/>
    </source>
</evidence>
<feature type="binding site" description="axial binding residue" evidence="8">
    <location>
        <position position="131"/>
    </location>
    <ligand>
        <name>heme</name>
        <dbReference type="ChEBI" id="CHEBI:30413"/>
    </ligand>
    <ligandPart>
        <name>Fe</name>
        <dbReference type="ChEBI" id="CHEBI:18248"/>
    </ligandPart>
</feature>
<evidence type="ECO:0000256" key="8">
    <source>
        <dbReference type="PIRSR" id="PIRSR602401-1"/>
    </source>
</evidence>
<keyword evidence="11" id="KW-1185">Reference proteome</keyword>
<evidence type="ECO:0000256" key="3">
    <source>
        <dbReference type="ARBA" id="ARBA00022617"/>
    </source>
</evidence>
<dbReference type="PROSITE" id="PS00086">
    <property type="entry name" value="CYTOCHROME_P450"/>
    <property type="match status" value="1"/>
</dbReference>
<dbReference type="Pfam" id="PF00067">
    <property type="entry name" value="p450"/>
    <property type="match status" value="2"/>
</dbReference>
<dbReference type="AlphaFoldDB" id="A0AAV9ZNK5"/>
<comment type="caution">
    <text evidence="10">The sequence shown here is derived from an EMBL/GenBank/DDBJ whole genome shotgun (WGS) entry which is preliminary data.</text>
</comment>
<evidence type="ECO:0000313" key="10">
    <source>
        <dbReference type="EMBL" id="KAK6988133.1"/>
    </source>
</evidence>
<evidence type="ECO:0000256" key="1">
    <source>
        <dbReference type="ARBA" id="ARBA00001971"/>
    </source>
</evidence>
<dbReference type="GO" id="GO:0020037">
    <property type="term" value="F:heme binding"/>
    <property type="evidence" value="ECO:0007669"/>
    <property type="project" value="InterPro"/>
</dbReference>
<reference evidence="10 11" key="1">
    <citation type="journal article" date="2024" name="J Genomics">
        <title>Draft genome sequencing and assembly of Favolaschia claudopus CIRM-BRFM 2984 isolated from oak limbs.</title>
        <authorList>
            <person name="Navarro D."/>
            <person name="Drula E."/>
            <person name="Chaduli D."/>
            <person name="Cazenave R."/>
            <person name="Ahrendt S."/>
            <person name="Wang J."/>
            <person name="Lipzen A."/>
            <person name="Daum C."/>
            <person name="Barry K."/>
            <person name="Grigoriev I.V."/>
            <person name="Favel A."/>
            <person name="Rosso M.N."/>
            <person name="Martin F."/>
        </authorList>
    </citation>
    <scope>NUCLEOTIDE SEQUENCE [LARGE SCALE GENOMIC DNA]</scope>
    <source>
        <strain evidence="10 11">CIRM-BRFM 2984</strain>
    </source>
</reference>
<keyword evidence="6 8" id="KW-0408">Iron</keyword>
<gene>
    <name evidence="10" type="ORF">R3P38DRAFT_3098386</name>
</gene>
<dbReference type="GO" id="GO:0005506">
    <property type="term" value="F:iron ion binding"/>
    <property type="evidence" value="ECO:0007669"/>
    <property type="project" value="InterPro"/>
</dbReference>
<dbReference type="InterPro" id="IPR001128">
    <property type="entry name" value="Cyt_P450"/>
</dbReference>
<evidence type="ECO:0000256" key="7">
    <source>
        <dbReference type="ARBA" id="ARBA00023033"/>
    </source>
</evidence>
<dbReference type="Gene3D" id="1.10.630.10">
    <property type="entry name" value="Cytochrome P450"/>
    <property type="match status" value="2"/>
</dbReference>
<protein>
    <submittedName>
        <fullName evidence="10">Cytochrome P450</fullName>
    </submittedName>
</protein>
<comment type="similarity">
    <text evidence="2 9">Belongs to the cytochrome P450 family.</text>
</comment>
<dbReference type="GO" id="GO:0016705">
    <property type="term" value="F:oxidoreductase activity, acting on paired donors, with incorporation or reduction of molecular oxygen"/>
    <property type="evidence" value="ECO:0007669"/>
    <property type="project" value="InterPro"/>
</dbReference>
<keyword evidence="7 9" id="KW-0503">Monooxygenase</keyword>
<dbReference type="InterPro" id="IPR047146">
    <property type="entry name" value="Cyt_P450_E_CYP52_fungi"/>
</dbReference>
<keyword evidence="5 9" id="KW-0560">Oxidoreductase</keyword>
<evidence type="ECO:0000313" key="11">
    <source>
        <dbReference type="Proteomes" id="UP001362999"/>
    </source>
</evidence>
<accession>A0AAV9ZNK5</accession>